<gene>
    <name evidence="8" type="ORF">SAMN06295964_2413</name>
</gene>
<keyword evidence="4 7" id="KW-0812">Transmembrane</keyword>
<comment type="subcellular location">
    <subcellularLocation>
        <location evidence="1">Cell membrane</location>
        <topology evidence="1">Multi-pass membrane protein</topology>
    </subcellularLocation>
</comment>
<evidence type="ECO:0000313" key="8">
    <source>
        <dbReference type="EMBL" id="SKB08970.1"/>
    </source>
</evidence>
<reference evidence="9" key="1">
    <citation type="submission" date="2017-02" db="EMBL/GenBank/DDBJ databases">
        <authorList>
            <person name="Varghese N."/>
            <person name="Submissions S."/>
        </authorList>
    </citation>
    <scope>NUCLEOTIDE SEQUENCE [LARGE SCALE GENOMIC DNA]</scope>
    <source>
        <strain evidence="9">9H-4</strain>
    </source>
</reference>
<dbReference type="Proteomes" id="UP000191040">
    <property type="component" value="Chromosome I"/>
</dbReference>
<sequence length="325" mass="33035">MALTLDARTSGYRLAPALVAAAIAAGVNLMFPLASPLLVALVLGVVVTNTPLARHRILHDQERLTKLLLRWGVVMLGIKLPIDAVFGIGVGGVVVVIGTVLITYYGTLAIGTRLGLEPRFVTLLAAGFSICGAAAIAAVADTVRARQRDVALAVALVTVFGSIMIALVPWAAHLIGLDDAQAAVWAGASIHEVAQVVAAGSVLGGGAVALATTVKLGRVAMLAPMSILVARRCAVEGAPKAPLLPWFVVGFIAAVALRSTGVLPESALTVAGVVTNVLLAAGMFGLGLGIRMRELWPVPGRALLLATLSTAIAAGSSLALLAVLV</sequence>
<feature type="transmembrane region" description="Helical" evidence="7">
    <location>
        <begin position="120"/>
        <end position="140"/>
    </location>
</feature>
<feature type="transmembrane region" description="Helical" evidence="7">
    <location>
        <begin position="302"/>
        <end position="324"/>
    </location>
</feature>
<dbReference type="Pfam" id="PF03601">
    <property type="entry name" value="Cons_hypoth698"/>
    <property type="match status" value="1"/>
</dbReference>
<name>A0A1T4Z4J7_9ACTN</name>
<dbReference type="RefSeq" id="WP_172806353.1">
    <property type="nucleotide sequence ID" value="NZ_LT796768.1"/>
</dbReference>
<feature type="transmembrane region" description="Helical" evidence="7">
    <location>
        <begin position="12"/>
        <end position="31"/>
    </location>
</feature>
<dbReference type="PANTHER" id="PTHR30106:SF2">
    <property type="entry name" value="UPF0324 INNER MEMBRANE PROTEIN YEIH"/>
    <property type="match status" value="1"/>
</dbReference>
<evidence type="ECO:0000256" key="7">
    <source>
        <dbReference type="SAM" id="Phobius"/>
    </source>
</evidence>
<dbReference type="PANTHER" id="PTHR30106">
    <property type="entry name" value="INNER MEMBRANE PROTEIN YEIH-RELATED"/>
    <property type="match status" value="1"/>
</dbReference>
<evidence type="ECO:0000256" key="1">
    <source>
        <dbReference type="ARBA" id="ARBA00004651"/>
    </source>
</evidence>
<keyword evidence="6 7" id="KW-0472">Membrane</keyword>
<evidence type="ECO:0000256" key="6">
    <source>
        <dbReference type="ARBA" id="ARBA00023136"/>
    </source>
</evidence>
<evidence type="ECO:0000256" key="2">
    <source>
        <dbReference type="ARBA" id="ARBA00007977"/>
    </source>
</evidence>
<comment type="similarity">
    <text evidence="2">Belongs to the UPF0324 family.</text>
</comment>
<protein>
    <submittedName>
        <fullName evidence="8">Conserved hypothetical integral membrane protein</fullName>
    </submittedName>
</protein>
<feature type="transmembrane region" description="Helical" evidence="7">
    <location>
        <begin position="267"/>
        <end position="290"/>
    </location>
</feature>
<accession>A0A1T4Z4J7</accession>
<evidence type="ECO:0000256" key="4">
    <source>
        <dbReference type="ARBA" id="ARBA00022692"/>
    </source>
</evidence>
<keyword evidence="9" id="KW-1185">Reference proteome</keyword>
<organism evidence="8 9">
    <name type="scientific">Aeromicrobium choanae</name>
    <dbReference type="NCBI Taxonomy" id="1736691"/>
    <lineage>
        <taxon>Bacteria</taxon>
        <taxon>Bacillati</taxon>
        <taxon>Actinomycetota</taxon>
        <taxon>Actinomycetes</taxon>
        <taxon>Propionibacteriales</taxon>
        <taxon>Nocardioidaceae</taxon>
        <taxon>Aeromicrobium</taxon>
    </lineage>
</organism>
<evidence type="ECO:0000256" key="5">
    <source>
        <dbReference type="ARBA" id="ARBA00022989"/>
    </source>
</evidence>
<feature type="transmembrane region" description="Helical" evidence="7">
    <location>
        <begin position="84"/>
        <end position="108"/>
    </location>
</feature>
<dbReference type="InterPro" id="IPR018383">
    <property type="entry name" value="UPF0324_pro"/>
</dbReference>
<proteinExistence type="inferred from homology"/>
<evidence type="ECO:0000256" key="3">
    <source>
        <dbReference type="ARBA" id="ARBA00022475"/>
    </source>
</evidence>
<evidence type="ECO:0000313" key="9">
    <source>
        <dbReference type="Proteomes" id="UP000191040"/>
    </source>
</evidence>
<dbReference type="EMBL" id="LT796768">
    <property type="protein sequence ID" value="SKB08970.1"/>
    <property type="molecule type" value="Genomic_DNA"/>
</dbReference>
<keyword evidence="5 7" id="KW-1133">Transmembrane helix</keyword>
<feature type="transmembrane region" description="Helical" evidence="7">
    <location>
        <begin position="243"/>
        <end position="261"/>
    </location>
</feature>
<keyword evidence="3" id="KW-1003">Cell membrane</keyword>
<dbReference type="GO" id="GO:0005886">
    <property type="term" value="C:plasma membrane"/>
    <property type="evidence" value="ECO:0007669"/>
    <property type="project" value="UniProtKB-SubCell"/>
</dbReference>
<dbReference type="AlphaFoldDB" id="A0A1T4Z4J7"/>
<feature type="transmembrane region" description="Helical" evidence="7">
    <location>
        <begin position="152"/>
        <end position="176"/>
    </location>
</feature>
<dbReference type="STRING" id="1736691.SAMN06295964_2413"/>
<feature type="transmembrane region" description="Helical" evidence="7">
    <location>
        <begin position="196"/>
        <end position="222"/>
    </location>
</feature>